<accession>A0A1V9FXZ8</accession>
<dbReference type="OrthoDB" id="9805576at2"/>
<dbReference type="PROSITE" id="PS00445">
    <property type="entry name" value="FGGY_KINASES_2"/>
    <property type="match status" value="1"/>
</dbReference>
<dbReference type="Gene3D" id="3.30.420.40">
    <property type="match status" value="2"/>
</dbReference>
<evidence type="ECO:0000259" key="5">
    <source>
        <dbReference type="Pfam" id="PF00370"/>
    </source>
</evidence>
<evidence type="ECO:0000259" key="6">
    <source>
        <dbReference type="Pfam" id="PF02782"/>
    </source>
</evidence>
<dbReference type="InterPro" id="IPR018485">
    <property type="entry name" value="FGGY_C"/>
</dbReference>
<dbReference type="PROSITE" id="PS00933">
    <property type="entry name" value="FGGY_KINASES_1"/>
    <property type="match status" value="1"/>
</dbReference>
<sequence>MYVIIGVDIGTSGTKAIAYTREGAVIANTYVSYNPVDNPPGHHELDPEVLFNAVITSIEKTVQQVIKLAHKIEGISFSTAMHSLIAVDADGQPLTNVITWADARSAAYAEALKQSPAGHDIYRYTGTPVHPMSPLCKIMWLRDHQPQIFAAAHKFIGIKEFIFYRFFGKYLIDHSIAAATGLFDIYKKQWYEPALAAAGIASGRLSEPVPATYVVHGLNKTYAQQLGIDAGTSFVIGASDGCLANLGSNATKPGDLSVTIGTSGAVRMMATQPAWDKQERLFNYILTDELYVSGGAINNGVVLLKWYTEHFLQKQFASGDDLVAFVQQAAQAPAGADGLLFLPYIMGERAPVWDAGAKGVFLGIHAGHTQAHFMRAIIEGINYALYEVAASVEETVGPIQHIYASGGFIKSHLWLQWLTDVFGKEITVINNDDASAVGAALLGLQALDRPGRVSSPVIHSKQNYTPDAALHARYQRYYKVYAGLYIKLKDDFHTLNDIRS</sequence>
<dbReference type="RefSeq" id="WP_081147924.1">
    <property type="nucleotide sequence ID" value="NZ_LVYD01000046.1"/>
</dbReference>
<keyword evidence="2 4" id="KW-0808">Transferase</keyword>
<gene>
    <name evidence="7" type="ORF">A3860_25255</name>
</gene>
<evidence type="ECO:0008006" key="9">
    <source>
        <dbReference type="Google" id="ProtNLM"/>
    </source>
</evidence>
<evidence type="ECO:0000313" key="7">
    <source>
        <dbReference type="EMBL" id="OQP63200.1"/>
    </source>
</evidence>
<protein>
    <recommendedName>
        <fullName evidence="9">Gluconate kinase</fullName>
    </recommendedName>
</protein>
<dbReference type="GO" id="GO:0005975">
    <property type="term" value="P:carbohydrate metabolic process"/>
    <property type="evidence" value="ECO:0007669"/>
    <property type="project" value="InterPro"/>
</dbReference>
<dbReference type="Pfam" id="PF00370">
    <property type="entry name" value="FGGY_N"/>
    <property type="match status" value="1"/>
</dbReference>
<dbReference type="Proteomes" id="UP000192796">
    <property type="component" value="Unassembled WGS sequence"/>
</dbReference>
<dbReference type="InterPro" id="IPR000577">
    <property type="entry name" value="Carb_kinase_FGGY"/>
</dbReference>
<proteinExistence type="inferred from homology"/>
<dbReference type="PIRSF" id="PIRSF000538">
    <property type="entry name" value="GlpK"/>
    <property type="match status" value="1"/>
</dbReference>
<dbReference type="InterPro" id="IPR018484">
    <property type="entry name" value="FGGY_N"/>
</dbReference>
<comment type="similarity">
    <text evidence="1 4">Belongs to the FGGY kinase family.</text>
</comment>
<dbReference type="EMBL" id="LVYD01000046">
    <property type="protein sequence ID" value="OQP63200.1"/>
    <property type="molecule type" value="Genomic_DNA"/>
</dbReference>
<dbReference type="GO" id="GO:0016773">
    <property type="term" value="F:phosphotransferase activity, alcohol group as acceptor"/>
    <property type="evidence" value="ECO:0007669"/>
    <property type="project" value="InterPro"/>
</dbReference>
<reference evidence="7 8" key="1">
    <citation type="submission" date="2016-03" db="EMBL/GenBank/DDBJ databases">
        <title>Niastella vici sp. nov., isolated from farmland soil.</title>
        <authorList>
            <person name="Chen L."/>
            <person name="Wang D."/>
            <person name="Yang S."/>
            <person name="Wang G."/>
        </authorList>
    </citation>
    <scope>NUCLEOTIDE SEQUENCE [LARGE SCALE GENOMIC DNA]</scope>
    <source>
        <strain evidence="7 8">DJ57</strain>
    </source>
</reference>
<dbReference type="InterPro" id="IPR050406">
    <property type="entry name" value="FGGY_Carb_Kinase"/>
</dbReference>
<dbReference type="Pfam" id="PF02782">
    <property type="entry name" value="FGGY_C"/>
    <property type="match status" value="1"/>
</dbReference>
<comment type="caution">
    <text evidence="7">The sequence shown here is derived from an EMBL/GenBank/DDBJ whole genome shotgun (WGS) entry which is preliminary data.</text>
</comment>
<feature type="domain" description="Carbohydrate kinase FGGY C-terminal" evidence="6">
    <location>
        <begin position="257"/>
        <end position="446"/>
    </location>
</feature>
<evidence type="ECO:0000256" key="4">
    <source>
        <dbReference type="RuleBase" id="RU003733"/>
    </source>
</evidence>
<dbReference type="SUPFAM" id="SSF53067">
    <property type="entry name" value="Actin-like ATPase domain"/>
    <property type="match status" value="2"/>
</dbReference>
<name>A0A1V9FXZ8_9BACT</name>
<evidence type="ECO:0000256" key="3">
    <source>
        <dbReference type="ARBA" id="ARBA00022777"/>
    </source>
</evidence>
<keyword evidence="3 4" id="KW-0418">Kinase</keyword>
<dbReference type="STRING" id="1703345.A3860_25255"/>
<evidence type="ECO:0000256" key="2">
    <source>
        <dbReference type="ARBA" id="ARBA00022679"/>
    </source>
</evidence>
<dbReference type="PANTHER" id="PTHR43095">
    <property type="entry name" value="SUGAR KINASE"/>
    <property type="match status" value="1"/>
</dbReference>
<organism evidence="7 8">
    <name type="scientific">Niastella vici</name>
    <dbReference type="NCBI Taxonomy" id="1703345"/>
    <lineage>
        <taxon>Bacteria</taxon>
        <taxon>Pseudomonadati</taxon>
        <taxon>Bacteroidota</taxon>
        <taxon>Chitinophagia</taxon>
        <taxon>Chitinophagales</taxon>
        <taxon>Chitinophagaceae</taxon>
        <taxon>Niastella</taxon>
    </lineage>
</organism>
<dbReference type="InterPro" id="IPR018483">
    <property type="entry name" value="Carb_kinase_FGGY_CS"/>
</dbReference>
<keyword evidence="8" id="KW-1185">Reference proteome</keyword>
<dbReference type="CDD" id="cd07770">
    <property type="entry name" value="ASKHA_NBD_FGGY_GntK"/>
    <property type="match status" value="1"/>
</dbReference>
<dbReference type="AlphaFoldDB" id="A0A1V9FXZ8"/>
<dbReference type="PANTHER" id="PTHR43095:SF2">
    <property type="entry name" value="GLUCONOKINASE"/>
    <property type="match status" value="1"/>
</dbReference>
<evidence type="ECO:0000313" key="8">
    <source>
        <dbReference type="Proteomes" id="UP000192796"/>
    </source>
</evidence>
<evidence type="ECO:0000256" key="1">
    <source>
        <dbReference type="ARBA" id="ARBA00009156"/>
    </source>
</evidence>
<dbReference type="GO" id="GO:0016301">
    <property type="term" value="F:kinase activity"/>
    <property type="evidence" value="ECO:0007669"/>
    <property type="project" value="UniProtKB-KW"/>
</dbReference>
<dbReference type="InterPro" id="IPR043129">
    <property type="entry name" value="ATPase_NBD"/>
</dbReference>
<feature type="domain" description="Carbohydrate kinase FGGY N-terminal" evidence="5">
    <location>
        <begin position="3"/>
        <end position="247"/>
    </location>
</feature>